<evidence type="ECO:0000313" key="1">
    <source>
        <dbReference type="EMBL" id="TFK63731.1"/>
    </source>
</evidence>
<name>A0ACD3ADX1_9AGAR</name>
<accession>A0ACD3ADX1</accession>
<gene>
    <name evidence="1" type="ORF">BDN72DRAFT_861880</name>
</gene>
<keyword evidence="2" id="KW-1185">Reference proteome</keyword>
<proteinExistence type="predicted"/>
<protein>
    <submittedName>
        <fullName evidence="1">Uncharacterized protein</fullName>
    </submittedName>
</protein>
<organism evidence="1 2">
    <name type="scientific">Pluteus cervinus</name>
    <dbReference type="NCBI Taxonomy" id="181527"/>
    <lineage>
        <taxon>Eukaryota</taxon>
        <taxon>Fungi</taxon>
        <taxon>Dikarya</taxon>
        <taxon>Basidiomycota</taxon>
        <taxon>Agaricomycotina</taxon>
        <taxon>Agaricomycetes</taxon>
        <taxon>Agaricomycetidae</taxon>
        <taxon>Agaricales</taxon>
        <taxon>Pluteineae</taxon>
        <taxon>Pluteaceae</taxon>
        <taxon>Pluteus</taxon>
    </lineage>
</organism>
<sequence length="238" mass="27592">MPNQYKPLPPEVLIRRSLTAYFYRGFSDEEIAEFLRDEYDTSHTKSVQRFRKSWGLLSTRQQKYTANSAELIAAILELRVRFPTKGAEGLKRQLLSEKTMKVSRLAIAEALKIMEPEAVELRRRHANNFKRKVFYASGVNELWVMDQHDKWGPRYGLWLHNSTDPFTGYNNRMKIWWTNKNPRLVAKFFLDAVKESNATPMITQSDPGSENFGVANIQTTLRHMLDENSLGGIVIAQH</sequence>
<dbReference type="Proteomes" id="UP000308600">
    <property type="component" value="Unassembled WGS sequence"/>
</dbReference>
<evidence type="ECO:0000313" key="2">
    <source>
        <dbReference type="Proteomes" id="UP000308600"/>
    </source>
</evidence>
<dbReference type="EMBL" id="ML208507">
    <property type="protein sequence ID" value="TFK63731.1"/>
    <property type="molecule type" value="Genomic_DNA"/>
</dbReference>
<reference evidence="1 2" key="1">
    <citation type="journal article" date="2019" name="Nat. Ecol. Evol.">
        <title>Megaphylogeny resolves global patterns of mushroom evolution.</title>
        <authorList>
            <person name="Varga T."/>
            <person name="Krizsan K."/>
            <person name="Foldi C."/>
            <person name="Dima B."/>
            <person name="Sanchez-Garcia M."/>
            <person name="Sanchez-Ramirez S."/>
            <person name="Szollosi G.J."/>
            <person name="Szarkandi J.G."/>
            <person name="Papp V."/>
            <person name="Albert L."/>
            <person name="Andreopoulos W."/>
            <person name="Angelini C."/>
            <person name="Antonin V."/>
            <person name="Barry K.W."/>
            <person name="Bougher N.L."/>
            <person name="Buchanan P."/>
            <person name="Buyck B."/>
            <person name="Bense V."/>
            <person name="Catcheside P."/>
            <person name="Chovatia M."/>
            <person name="Cooper J."/>
            <person name="Damon W."/>
            <person name="Desjardin D."/>
            <person name="Finy P."/>
            <person name="Geml J."/>
            <person name="Haridas S."/>
            <person name="Hughes K."/>
            <person name="Justo A."/>
            <person name="Karasinski D."/>
            <person name="Kautmanova I."/>
            <person name="Kiss B."/>
            <person name="Kocsube S."/>
            <person name="Kotiranta H."/>
            <person name="LaButti K.M."/>
            <person name="Lechner B.E."/>
            <person name="Liimatainen K."/>
            <person name="Lipzen A."/>
            <person name="Lukacs Z."/>
            <person name="Mihaltcheva S."/>
            <person name="Morgado L.N."/>
            <person name="Niskanen T."/>
            <person name="Noordeloos M.E."/>
            <person name="Ohm R.A."/>
            <person name="Ortiz-Santana B."/>
            <person name="Ovrebo C."/>
            <person name="Racz N."/>
            <person name="Riley R."/>
            <person name="Savchenko A."/>
            <person name="Shiryaev A."/>
            <person name="Soop K."/>
            <person name="Spirin V."/>
            <person name="Szebenyi C."/>
            <person name="Tomsovsky M."/>
            <person name="Tulloss R.E."/>
            <person name="Uehling J."/>
            <person name="Grigoriev I.V."/>
            <person name="Vagvolgyi C."/>
            <person name="Papp T."/>
            <person name="Martin F.M."/>
            <person name="Miettinen O."/>
            <person name="Hibbett D.S."/>
            <person name="Nagy L.G."/>
        </authorList>
    </citation>
    <scope>NUCLEOTIDE SEQUENCE [LARGE SCALE GENOMIC DNA]</scope>
    <source>
        <strain evidence="1 2">NL-1719</strain>
    </source>
</reference>